<protein>
    <recommendedName>
        <fullName evidence="3">Tail fiber protein</fullName>
    </recommendedName>
</protein>
<comment type="caution">
    <text evidence="1">The sequence shown here is derived from an EMBL/GenBank/DDBJ whole genome shotgun (WGS) entry which is preliminary data.</text>
</comment>
<dbReference type="EMBL" id="JBBPCC010000038">
    <property type="protein sequence ID" value="MEK8132910.1"/>
    <property type="molecule type" value="Genomic_DNA"/>
</dbReference>
<accession>A0ABU9DVJ9</accession>
<dbReference type="RefSeq" id="WP_341420036.1">
    <property type="nucleotide sequence ID" value="NZ_JBBPCC010000038.1"/>
</dbReference>
<reference evidence="1 2" key="1">
    <citation type="submission" date="2024-04" db="EMBL/GenBank/DDBJ databases">
        <title>draft genome sequnece of Paenibacillus filicis.</title>
        <authorList>
            <person name="Kim D.-U."/>
        </authorList>
    </citation>
    <scope>NUCLEOTIDE SEQUENCE [LARGE SCALE GENOMIC DNA]</scope>
    <source>
        <strain evidence="1 2">KACC14197</strain>
    </source>
</reference>
<organism evidence="1 2">
    <name type="scientific">Paenibacillus filicis</name>
    <dbReference type="NCBI Taxonomy" id="669464"/>
    <lineage>
        <taxon>Bacteria</taxon>
        <taxon>Bacillati</taxon>
        <taxon>Bacillota</taxon>
        <taxon>Bacilli</taxon>
        <taxon>Bacillales</taxon>
        <taxon>Paenibacillaceae</taxon>
        <taxon>Paenibacillus</taxon>
    </lineage>
</organism>
<keyword evidence="2" id="KW-1185">Reference proteome</keyword>
<evidence type="ECO:0008006" key="3">
    <source>
        <dbReference type="Google" id="ProtNLM"/>
    </source>
</evidence>
<gene>
    <name evidence="1" type="ORF">WMW72_34015</name>
</gene>
<name>A0ABU9DVJ9_9BACL</name>
<dbReference type="Proteomes" id="UP001469365">
    <property type="component" value="Unassembled WGS sequence"/>
</dbReference>
<evidence type="ECO:0000313" key="2">
    <source>
        <dbReference type="Proteomes" id="UP001469365"/>
    </source>
</evidence>
<proteinExistence type="predicted"/>
<evidence type="ECO:0000313" key="1">
    <source>
        <dbReference type="EMBL" id="MEK8132910.1"/>
    </source>
</evidence>
<sequence>MGRNMTTVQNANSIRFGSAKFEVGPDLNNLVDLGAMRGIVFEETWDEVKVTSDNAGVIKVGINNHMAAIEGDLMEINIANLAIIRGGIDKLENVAGTSKNVTNEPVILVDQVQKRLVNKNGAGTVVTAVTVKKGATTYVAGTDYTLSVDSAGYTVIARTAGGAIVSGDAVAVNYTYTPLSAVKLLSGGLGTFQPRVARITNYDDQNRQFRITVFKATPESGLNITFPEADGEDPAMTPIRMSGTLDVNRAIGEQLFEIYDEQGVV</sequence>